<feature type="binding site" evidence="10">
    <location>
        <position position="68"/>
    </location>
    <ligand>
        <name>substrate</name>
    </ligand>
</feature>
<feature type="domain" description="Glycoside hydrolase family 3 N-terminal" evidence="11">
    <location>
        <begin position="18"/>
        <end position="290"/>
    </location>
</feature>
<evidence type="ECO:0000256" key="5">
    <source>
        <dbReference type="ARBA" id="ARBA00022960"/>
    </source>
</evidence>
<evidence type="ECO:0000256" key="3">
    <source>
        <dbReference type="ARBA" id="ARBA00022618"/>
    </source>
</evidence>
<dbReference type="SUPFAM" id="SSF51445">
    <property type="entry name" value="(Trans)glycosidases"/>
    <property type="match status" value="1"/>
</dbReference>
<evidence type="ECO:0000259" key="11">
    <source>
        <dbReference type="Pfam" id="PF00933"/>
    </source>
</evidence>
<name>A0ABU9YZK5_9RHOO</name>
<reference evidence="12 13" key="1">
    <citation type="journal article" date="2018" name="Int. J. Syst. Evol. Microbiol.">
        <title>Uliginosibacterium sediminicola sp. nov., isolated from freshwater sediment.</title>
        <authorList>
            <person name="Hwang W.M."/>
            <person name="Kim S.M."/>
            <person name="Kang K."/>
            <person name="Ahn T.Y."/>
        </authorList>
    </citation>
    <scope>NUCLEOTIDE SEQUENCE [LARGE SCALE GENOMIC DNA]</scope>
    <source>
        <strain evidence="12 13">M1-21</strain>
    </source>
</reference>
<dbReference type="Proteomes" id="UP001410394">
    <property type="component" value="Unassembled WGS sequence"/>
</dbReference>
<feature type="binding site" evidence="10">
    <location>
        <position position="142"/>
    </location>
    <ligand>
        <name>substrate</name>
    </ligand>
</feature>
<evidence type="ECO:0000256" key="8">
    <source>
        <dbReference type="ARBA" id="ARBA00023306"/>
    </source>
</evidence>
<sequence>MALQMPLGPVMCDVAGLALSDAERAVLQHPLVGGVILFTRNYADPDQLAALCAEIHALRSPALIITVDHEGGRVQRFRSGFTRLPAMRRLGEVWAQDAHLARRLAQDTGFVLASELLAAGVDLSFTPVLDLDYGHSSVIGDRAFHSDPDITAELAYALMLGLRESGMGAVGKHFPGHGFAAADSHVAMPVDEREFEQLWHADIVPYRHVLKTVMSGVMPAHVIYSAIDPQPAGFSRFWLQDVLRTRLGFDGVIFSDDLTMEGATVAGDIVARADAALSAGCDMVLVCNRPDLTADLLTRWQPDFAARSSQRIEALRPAGRPSPEQLALSPRFQAAWAGVQSLG</sequence>
<comment type="similarity">
    <text evidence="10">Belongs to the glycosyl hydrolase 3 family. NagZ subfamily.</text>
</comment>
<feature type="site" description="Important for catalytic activity" evidence="10">
    <location>
        <position position="183"/>
    </location>
</feature>
<dbReference type="InterPro" id="IPR022956">
    <property type="entry name" value="Beta_hexosaminidase_bac"/>
</dbReference>
<feature type="binding site" evidence="10">
    <location>
        <position position="76"/>
    </location>
    <ligand>
        <name>substrate</name>
    </ligand>
</feature>
<keyword evidence="7 10" id="KW-0326">Glycosidase</keyword>
<keyword evidence="9 10" id="KW-0961">Cell wall biogenesis/degradation</keyword>
<keyword evidence="4 10" id="KW-0378">Hydrolase</keyword>
<comment type="subcellular location">
    <subcellularLocation>
        <location evidence="10">Cytoplasm</location>
    </subcellularLocation>
</comment>
<organism evidence="12 13">
    <name type="scientific">Uliginosibacterium sediminicola</name>
    <dbReference type="NCBI Taxonomy" id="2024550"/>
    <lineage>
        <taxon>Bacteria</taxon>
        <taxon>Pseudomonadati</taxon>
        <taxon>Pseudomonadota</taxon>
        <taxon>Betaproteobacteria</taxon>
        <taxon>Rhodocyclales</taxon>
        <taxon>Zoogloeaceae</taxon>
        <taxon>Uliginosibacterium</taxon>
    </lineage>
</organism>
<dbReference type="Pfam" id="PF00933">
    <property type="entry name" value="Glyco_hydro_3"/>
    <property type="match status" value="1"/>
</dbReference>
<comment type="function">
    <text evidence="10">Plays a role in peptidoglycan recycling by cleaving the terminal beta-1,4-linked N-acetylglucosamine (GlcNAc) from peptide-linked peptidoglycan fragments, giving rise to free GlcNAc, anhydro-N-acetylmuramic acid and anhydro-N-acetylmuramic acid-linked peptides.</text>
</comment>
<dbReference type="GO" id="GO:0004563">
    <property type="term" value="F:beta-N-acetylhexosaminidase activity"/>
    <property type="evidence" value="ECO:0007669"/>
    <property type="project" value="UniProtKB-EC"/>
</dbReference>
<protein>
    <recommendedName>
        <fullName evidence="10">Beta-hexosaminidase</fullName>
        <ecNumber evidence="10">3.2.1.52</ecNumber>
    </recommendedName>
    <alternativeName>
        <fullName evidence="10">Beta-N-acetylhexosaminidase</fullName>
    </alternativeName>
    <alternativeName>
        <fullName evidence="10">N-acetyl-beta-glucosaminidase</fullName>
    </alternativeName>
</protein>
<dbReference type="PANTHER" id="PTHR30480">
    <property type="entry name" value="BETA-HEXOSAMINIDASE-RELATED"/>
    <property type="match status" value="1"/>
</dbReference>
<dbReference type="InterPro" id="IPR019800">
    <property type="entry name" value="Glyco_hydro_3_AS"/>
</dbReference>
<dbReference type="RefSeq" id="WP_345919903.1">
    <property type="nucleotide sequence ID" value="NZ_JBDIVE010000005.1"/>
</dbReference>
<dbReference type="InterPro" id="IPR036962">
    <property type="entry name" value="Glyco_hydro_3_N_sf"/>
</dbReference>
<dbReference type="EMBL" id="JBDIVE010000005">
    <property type="protein sequence ID" value="MEN3069136.1"/>
    <property type="molecule type" value="Genomic_DNA"/>
</dbReference>
<dbReference type="PROSITE" id="PS00775">
    <property type="entry name" value="GLYCOSYL_HYDROL_F3"/>
    <property type="match status" value="1"/>
</dbReference>
<evidence type="ECO:0000256" key="1">
    <source>
        <dbReference type="ARBA" id="ARBA00001231"/>
    </source>
</evidence>
<dbReference type="HAMAP" id="MF_00364">
    <property type="entry name" value="NagZ"/>
    <property type="match status" value="1"/>
</dbReference>
<keyword evidence="2 10" id="KW-0963">Cytoplasm</keyword>
<comment type="pathway">
    <text evidence="10">Cell wall biogenesis; peptidoglycan recycling.</text>
</comment>
<gene>
    <name evidence="10 12" type="primary">nagZ</name>
    <name evidence="12" type="ORF">ABDB84_11665</name>
</gene>
<comment type="catalytic activity">
    <reaction evidence="1 10">
        <text>Hydrolysis of terminal non-reducing N-acetyl-D-hexosamine residues in N-acetyl-beta-D-hexosaminides.</text>
        <dbReference type="EC" id="3.2.1.52"/>
    </reaction>
</comment>
<dbReference type="NCBIfam" id="NF003740">
    <property type="entry name" value="PRK05337.1"/>
    <property type="match status" value="1"/>
</dbReference>
<evidence type="ECO:0000256" key="2">
    <source>
        <dbReference type="ARBA" id="ARBA00022490"/>
    </source>
</evidence>
<evidence type="ECO:0000256" key="4">
    <source>
        <dbReference type="ARBA" id="ARBA00022801"/>
    </source>
</evidence>
<feature type="active site" description="Nucleophile" evidence="10">
    <location>
        <position position="256"/>
    </location>
</feature>
<dbReference type="InterPro" id="IPR001764">
    <property type="entry name" value="Glyco_hydro_3_N"/>
</dbReference>
<evidence type="ECO:0000256" key="6">
    <source>
        <dbReference type="ARBA" id="ARBA00022984"/>
    </source>
</evidence>
<dbReference type="InterPro" id="IPR017853">
    <property type="entry name" value="GH"/>
</dbReference>
<feature type="binding site" evidence="10">
    <location>
        <begin position="172"/>
        <end position="173"/>
    </location>
    <ligand>
        <name>substrate</name>
    </ligand>
</feature>
<keyword evidence="6 10" id="KW-0573">Peptidoglycan synthesis</keyword>
<evidence type="ECO:0000313" key="12">
    <source>
        <dbReference type="EMBL" id="MEN3069136.1"/>
    </source>
</evidence>
<dbReference type="EC" id="3.2.1.52" evidence="10"/>
<keyword evidence="5 10" id="KW-0133">Cell shape</keyword>
<keyword evidence="13" id="KW-1185">Reference proteome</keyword>
<feature type="active site" description="Proton donor/acceptor" evidence="10">
    <location>
        <position position="185"/>
    </location>
</feature>
<evidence type="ECO:0000256" key="9">
    <source>
        <dbReference type="ARBA" id="ARBA00023316"/>
    </source>
</evidence>
<dbReference type="Gene3D" id="3.20.20.300">
    <property type="entry name" value="Glycoside hydrolase, family 3, N-terminal domain"/>
    <property type="match status" value="1"/>
</dbReference>
<dbReference type="PANTHER" id="PTHR30480:SF13">
    <property type="entry name" value="BETA-HEXOSAMINIDASE"/>
    <property type="match status" value="1"/>
</dbReference>
<keyword evidence="3 10" id="KW-0132">Cell division</keyword>
<evidence type="ECO:0000313" key="13">
    <source>
        <dbReference type="Proteomes" id="UP001410394"/>
    </source>
</evidence>
<dbReference type="InterPro" id="IPR050226">
    <property type="entry name" value="NagZ_Beta-hexosaminidase"/>
</dbReference>
<proteinExistence type="inferred from homology"/>
<accession>A0ABU9YZK5</accession>
<evidence type="ECO:0000256" key="7">
    <source>
        <dbReference type="ARBA" id="ARBA00023295"/>
    </source>
</evidence>
<keyword evidence="8 10" id="KW-0131">Cell cycle</keyword>
<comment type="caution">
    <text evidence="12">The sequence shown here is derived from an EMBL/GenBank/DDBJ whole genome shotgun (WGS) entry which is preliminary data.</text>
</comment>
<evidence type="ECO:0000256" key="10">
    <source>
        <dbReference type="HAMAP-Rule" id="MF_00364"/>
    </source>
</evidence>